<protein>
    <submittedName>
        <fullName evidence="9">ComEC family competence protein</fullName>
    </submittedName>
</protein>
<evidence type="ECO:0000256" key="4">
    <source>
        <dbReference type="ARBA" id="ARBA00022989"/>
    </source>
</evidence>
<keyword evidence="10" id="KW-1185">Reference proteome</keyword>
<dbReference type="KEGG" id="asag:FGM00_00760"/>
<dbReference type="AlphaFoldDB" id="A0A5B7SNY8"/>
<evidence type="ECO:0000313" key="9">
    <source>
        <dbReference type="EMBL" id="QCW98722.1"/>
    </source>
</evidence>
<feature type="transmembrane region" description="Helical" evidence="6">
    <location>
        <begin position="473"/>
        <end position="499"/>
    </location>
</feature>
<dbReference type="InterPro" id="IPR052159">
    <property type="entry name" value="Competence_DNA_uptake"/>
</dbReference>
<dbReference type="NCBIfam" id="TIGR00360">
    <property type="entry name" value="ComEC_N-term"/>
    <property type="match status" value="1"/>
</dbReference>
<dbReference type="RefSeq" id="WP_138851077.1">
    <property type="nucleotide sequence ID" value="NZ_CP040710.1"/>
</dbReference>
<feature type="transmembrane region" description="Helical" evidence="6">
    <location>
        <begin position="450"/>
        <end position="467"/>
    </location>
</feature>
<evidence type="ECO:0000256" key="6">
    <source>
        <dbReference type="SAM" id="Phobius"/>
    </source>
</evidence>
<evidence type="ECO:0000313" key="10">
    <source>
        <dbReference type="Proteomes" id="UP000310017"/>
    </source>
</evidence>
<feature type="transmembrane region" description="Helical" evidence="6">
    <location>
        <begin position="506"/>
        <end position="525"/>
    </location>
</feature>
<evidence type="ECO:0000256" key="3">
    <source>
        <dbReference type="ARBA" id="ARBA00022692"/>
    </source>
</evidence>
<dbReference type="InterPro" id="IPR004477">
    <property type="entry name" value="ComEC_N"/>
</dbReference>
<feature type="domain" description="ComEC/Rec2-related protein" evidence="7">
    <location>
        <begin position="230"/>
        <end position="499"/>
    </location>
</feature>
<organism evidence="9 10">
    <name type="scientific">Aggregatimonas sangjinii</name>
    <dbReference type="NCBI Taxonomy" id="2583587"/>
    <lineage>
        <taxon>Bacteria</taxon>
        <taxon>Pseudomonadati</taxon>
        <taxon>Bacteroidota</taxon>
        <taxon>Flavobacteriia</taxon>
        <taxon>Flavobacteriales</taxon>
        <taxon>Flavobacteriaceae</taxon>
        <taxon>Aggregatimonas</taxon>
    </lineage>
</organism>
<dbReference type="EMBL" id="CP040710">
    <property type="protein sequence ID" value="QCW98722.1"/>
    <property type="molecule type" value="Genomic_DNA"/>
</dbReference>
<feature type="transmembrane region" description="Helical" evidence="6">
    <location>
        <begin position="356"/>
        <end position="376"/>
    </location>
</feature>
<evidence type="ECO:0000259" key="7">
    <source>
        <dbReference type="Pfam" id="PF03772"/>
    </source>
</evidence>
<dbReference type="Pfam" id="PF13567">
    <property type="entry name" value="DUF4131"/>
    <property type="match status" value="1"/>
</dbReference>
<reference evidence="9 10" key="1">
    <citation type="submission" date="2019-05" db="EMBL/GenBank/DDBJ databases">
        <title>Genome sequencing of F202Z8.</title>
        <authorList>
            <person name="Kwon Y.M."/>
        </authorList>
    </citation>
    <scope>NUCLEOTIDE SEQUENCE [LARGE SCALE GENOMIC DNA]</scope>
    <source>
        <strain evidence="9 10">F202Z8</strain>
    </source>
</reference>
<dbReference type="InterPro" id="IPR025405">
    <property type="entry name" value="DUF4131"/>
</dbReference>
<dbReference type="GO" id="GO:0005886">
    <property type="term" value="C:plasma membrane"/>
    <property type="evidence" value="ECO:0007669"/>
    <property type="project" value="UniProtKB-SubCell"/>
</dbReference>
<feature type="transmembrane region" description="Helical" evidence="6">
    <location>
        <begin position="293"/>
        <end position="320"/>
    </location>
</feature>
<accession>A0A5B7SNY8</accession>
<evidence type="ECO:0000256" key="5">
    <source>
        <dbReference type="ARBA" id="ARBA00023136"/>
    </source>
</evidence>
<dbReference type="Proteomes" id="UP000310017">
    <property type="component" value="Chromosome"/>
</dbReference>
<keyword evidence="4 6" id="KW-1133">Transmembrane helix</keyword>
<feature type="transmembrane region" description="Helical" evidence="6">
    <location>
        <begin position="12"/>
        <end position="45"/>
    </location>
</feature>
<evidence type="ECO:0000256" key="2">
    <source>
        <dbReference type="ARBA" id="ARBA00022475"/>
    </source>
</evidence>
<dbReference type="PANTHER" id="PTHR30619">
    <property type="entry name" value="DNA INTERNALIZATION/COMPETENCE PROTEIN COMEC/REC2"/>
    <property type="match status" value="1"/>
</dbReference>
<keyword evidence="5 6" id="KW-0472">Membrane</keyword>
<name>A0A5B7SNY8_9FLAO</name>
<sequence length="670" mass="74908">MRLLRFIPIQLTLFLVFGIVLGNFFGFGIVVPLVGTLVFLAILGFLSYTDIRKTTPVFAFTTALLTISIGSLAISIANPKNLASHYTHTVNEGSHVFHLKVIEILKPTSFSNRYLATLKAVDGAYRTGKLLISMPTDTIKSSIQIDDELFIHGNLLEVNGPLNPHQFNYKSYMEDLGIFHQLRVGASGTVVVTPTSRTIYGRAAALRRHIISKLRKADFGEAELSIIQALLLGQRNDISEETYNDYKNAGAVHILAVSGLHIGILLLLLQFLLKPLELLPTGKTIKLVVIVSLLWGFALLAGFSASIIRAVTMFSFVAYAMTLNRPSNTFNILSLSMFFILLVIDPKLLFQVGFQMSYAAVFAIVWIYPLLQQLWYPRNIVVRKIWQLLSVSIAAQTGVLPISLYYFHQFPGLFFISNLLIVPALGIIFGIGILVILLALCNRLPNQLTTLYDMLIRWMNTIIAWVAEQEAFVFQHISFDAVQLVLAYGLLIGGLVFLTKPAFKKAVVAAVAMIGFQGYIMYVTYQTKEEEALLVLHQTANSVLLHQAGAALSVFSKDSSKIDRMVADYRTAERIASINNKPLSNSYKWKNNSVLIIDSTGVYPQTPIDYLLLTESPQINLERLIDSLRPKRIIADGSNFRSYAARWKQTCLNRKLPFHYTGEKGAYYFE</sequence>
<comment type="subcellular location">
    <subcellularLocation>
        <location evidence="1">Cell membrane</location>
        <topology evidence="1">Multi-pass membrane protein</topology>
    </subcellularLocation>
</comment>
<keyword evidence="2" id="KW-1003">Cell membrane</keyword>
<proteinExistence type="predicted"/>
<dbReference type="PANTHER" id="PTHR30619:SF1">
    <property type="entry name" value="RECOMBINATION PROTEIN 2"/>
    <property type="match status" value="1"/>
</dbReference>
<evidence type="ECO:0000259" key="8">
    <source>
        <dbReference type="Pfam" id="PF13567"/>
    </source>
</evidence>
<dbReference type="OrthoDB" id="9761531at2"/>
<feature type="transmembrane region" description="Helical" evidence="6">
    <location>
        <begin position="57"/>
        <end position="77"/>
    </location>
</feature>
<feature type="transmembrane region" description="Helical" evidence="6">
    <location>
        <begin position="332"/>
        <end position="350"/>
    </location>
</feature>
<feature type="transmembrane region" description="Helical" evidence="6">
    <location>
        <begin position="413"/>
        <end position="438"/>
    </location>
</feature>
<feature type="transmembrane region" description="Helical" evidence="6">
    <location>
        <begin position="388"/>
        <end position="407"/>
    </location>
</feature>
<gene>
    <name evidence="9" type="ORF">FGM00_00760</name>
</gene>
<keyword evidence="3 6" id="KW-0812">Transmembrane</keyword>
<feature type="domain" description="DUF4131" evidence="8">
    <location>
        <begin position="29"/>
        <end position="186"/>
    </location>
</feature>
<feature type="transmembrane region" description="Helical" evidence="6">
    <location>
        <begin position="251"/>
        <end position="273"/>
    </location>
</feature>
<evidence type="ECO:0000256" key="1">
    <source>
        <dbReference type="ARBA" id="ARBA00004651"/>
    </source>
</evidence>
<dbReference type="Pfam" id="PF03772">
    <property type="entry name" value="Competence"/>
    <property type="match status" value="1"/>
</dbReference>